<dbReference type="RefSeq" id="WP_302713801.1">
    <property type="nucleotide sequence ID" value="NZ_JAULRT010000060.1"/>
</dbReference>
<dbReference type="InterPro" id="IPR004675">
    <property type="entry name" value="AhpD_core"/>
</dbReference>
<keyword evidence="3" id="KW-1185">Reference proteome</keyword>
<dbReference type="PANTHER" id="PTHR34846">
    <property type="entry name" value="4-CARBOXYMUCONOLACTONE DECARBOXYLASE FAMILY PROTEIN (AFU_ORTHOLOGUE AFUA_6G11590)"/>
    <property type="match status" value="1"/>
</dbReference>
<dbReference type="EMBL" id="JAULRT010000060">
    <property type="protein sequence ID" value="MDO3383093.1"/>
    <property type="molecule type" value="Genomic_DNA"/>
</dbReference>
<name>A0ABT8TIB7_9GAMM</name>
<dbReference type="Proteomes" id="UP001168380">
    <property type="component" value="Unassembled WGS sequence"/>
</dbReference>
<dbReference type="InterPro" id="IPR029032">
    <property type="entry name" value="AhpD-like"/>
</dbReference>
<organism evidence="2 3">
    <name type="scientific">Gilvimarinus algae</name>
    <dbReference type="NCBI Taxonomy" id="3058037"/>
    <lineage>
        <taxon>Bacteria</taxon>
        <taxon>Pseudomonadati</taxon>
        <taxon>Pseudomonadota</taxon>
        <taxon>Gammaproteobacteria</taxon>
        <taxon>Cellvibrionales</taxon>
        <taxon>Cellvibrionaceae</taxon>
        <taxon>Gilvimarinus</taxon>
    </lineage>
</organism>
<dbReference type="Gene3D" id="1.20.1290.10">
    <property type="entry name" value="AhpD-like"/>
    <property type="match status" value="1"/>
</dbReference>
<sequence length="157" mass="17739">MQERLTPFEAAPDTVRAMQEFEQHLRHCGLEYSLIELVKTRASQINGCAFCVHMHTRDARAAGESEARLYLLSAWRESPLFSERERAALAWTEALTLLAQTQAPQQDYEALGRHFSAKEMVELTFLIGAINTWNRLAVGFRVAHPVAKDDLPWAANG</sequence>
<dbReference type="SUPFAM" id="SSF69118">
    <property type="entry name" value="AhpD-like"/>
    <property type="match status" value="1"/>
</dbReference>
<evidence type="ECO:0000313" key="3">
    <source>
        <dbReference type="Proteomes" id="UP001168380"/>
    </source>
</evidence>
<evidence type="ECO:0000259" key="1">
    <source>
        <dbReference type="Pfam" id="PF02627"/>
    </source>
</evidence>
<dbReference type="Pfam" id="PF02627">
    <property type="entry name" value="CMD"/>
    <property type="match status" value="1"/>
</dbReference>
<protein>
    <submittedName>
        <fullName evidence="2">Carboxymuconolactone decarboxylase family protein</fullName>
    </submittedName>
</protein>
<feature type="domain" description="Carboxymuconolactone decarboxylase-like" evidence="1">
    <location>
        <begin position="12"/>
        <end position="94"/>
    </location>
</feature>
<comment type="caution">
    <text evidence="2">The sequence shown here is derived from an EMBL/GenBank/DDBJ whole genome shotgun (WGS) entry which is preliminary data.</text>
</comment>
<evidence type="ECO:0000313" key="2">
    <source>
        <dbReference type="EMBL" id="MDO3383093.1"/>
    </source>
</evidence>
<reference evidence="2" key="1">
    <citation type="submission" date="2023-07" db="EMBL/GenBank/DDBJ databases">
        <title>Gilvimarinus algae sp. nov., isolated from the surface of Kelp.</title>
        <authorList>
            <person name="Sun Y.Y."/>
            <person name="Gong Y."/>
            <person name="Du Z.J."/>
        </authorList>
    </citation>
    <scope>NUCLEOTIDE SEQUENCE</scope>
    <source>
        <strain evidence="2">SDUM040014</strain>
    </source>
</reference>
<gene>
    <name evidence="2" type="ORF">QWI16_13015</name>
</gene>
<accession>A0ABT8TIB7</accession>
<dbReference type="InterPro" id="IPR003779">
    <property type="entry name" value="CMD-like"/>
</dbReference>
<proteinExistence type="predicted"/>
<dbReference type="NCBIfam" id="TIGR00778">
    <property type="entry name" value="ahpD_dom"/>
    <property type="match status" value="1"/>
</dbReference>
<dbReference type="PANTHER" id="PTHR34846:SF10">
    <property type="entry name" value="CYTOPLASMIC PROTEIN"/>
    <property type="match status" value="1"/>
</dbReference>